<sequence length="185" mass="21994">MVLNSDIHEHNTRDKSDFRLPKHHHEFYKKSPLYAVGFIYNMLLDNFKNIGPLKVFNNKVDIANRHTGGVDLRYNTAREEEVMNSVIDKPRVSARRIATRLQLSQSFVWRTLRREELHPYHYQRVHHLQSEAEEHRLAFSQQLPRQLKQDDKLIRCTLWFDKATFIGDRINNLSAVNTSFASYFK</sequence>
<reference evidence="1" key="1">
    <citation type="submission" date="2019-08" db="EMBL/GenBank/DDBJ databases">
        <title>The genome of the North American firefly Photinus pyralis.</title>
        <authorList>
            <consortium name="Photinus pyralis genome working group"/>
            <person name="Fallon T.R."/>
            <person name="Sander Lower S.E."/>
            <person name="Weng J.-K."/>
        </authorList>
    </citation>
    <scope>NUCLEOTIDE SEQUENCE</scope>
    <source>
        <strain evidence="1">TRF0915ILg1</strain>
        <tissue evidence="1">Whole body</tissue>
    </source>
</reference>
<evidence type="ECO:0000313" key="2">
    <source>
        <dbReference type="Proteomes" id="UP000801492"/>
    </source>
</evidence>
<dbReference type="EMBL" id="VTPC01004708">
    <property type="protein sequence ID" value="KAF2896843.1"/>
    <property type="molecule type" value="Genomic_DNA"/>
</dbReference>
<evidence type="ECO:0000313" key="1">
    <source>
        <dbReference type="EMBL" id="KAF2896843.1"/>
    </source>
</evidence>
<dbReference type="OrthoDB" id="6753189at2759"/>
<keyword evidence="2" id="KW-1185">Reference proteome</keyword>
<proteinExistence type="predicted"/>
<accession>A0A8K0CZY6</accession>
<protein>
    <recommendedName>
        <fullName evidence="3">Transposase Tc1-like domain-containing protein</fullName>
    </recommendedName>
</protein>
<dbReference type="PANTHER" id="PTHR47326">
    <property type="entry name" value="TRANSPOSABLE ELEMENT TC3 TRANSPOSASE-LIKE PROTEIN"/>
    <property type="match status" value="1"/>
</dbReference>
<comment type="caution">
    <text evidence="1">The sequence shown here is derived from an EMBL/GenBank/DDBJ whole genome shotgun (WGS) entry which is preliminary data.</text>
</comment>
<dbReference type="AlphaFoldDB" id="A0A8K0CZY6"/>
<gene>
    <name evidence="1" type="ORF">ILUMI_09336</name>
</gene>
<dbReference type="Proteomes" id="UP000801492">
    <property type="component" value="Unassembled WGS sequence"/>
</dbReference>
<organism evidence="1 2">
    <name type="scientific">Ignelater luminosus</name>
    <name type="common">Cucubano</name>
    <name type="synonym">Pyrophorus luminosus</name>
    <dbReference type="NCBI Taxonomy" id="2038154"/>
    <lineage>
        <taxon>Eukaryota</taxon>
        <taxon>Metazoa</taxon>
        <taxon>Ecdysozoa</taxon>
        <taxon>Arthropoda</taxon>
        <taxon>Hexapoda</taxon>
        <taxon>Insecta</taxon>
        <taxon>Pterygota</taxon>
        <taxon>Neoptera</taxon>
        <taxon>Endopterygota</taxon>
        <taxon>Coleoptera</taxon>
        <taxon>Polyphaga</taxon>
        <taxon>Elateriformia</taxon>
        <taxon>Elateroidea</taxon>
        <taxon>Elateridae</taxon>
        <taxon>Agrypninae</taxon>
        <taxon>Pyrophorini</taxon>
        <taxon>Ignelater</taxon>
    </lineage>
</organism>
<evidence type="ECO:0008006" key="3">
    <source>
        <dbReference type="Google" id="ProtNLM"/>
    </source>
</evidence>
<dbReference type="PANTHER" id="PTHR47326:SF1">
    <property type="entry name" value="HTH PSQ-TYPE DOMAIN-CONTAINING PROTEIN"/>
    <property type="match status" value="1"/>
</dbReference>
<name>A0A8K0CZY6_IGNLU</name>